<dbReference type="AlphaFoldDB" id="A0A1C3E8E6"/>
<accession>A0A1C3E8E6</accession>
<reference evidence="1 2" key="1">
    <citation type="submission" date="2016-05" db="EMBL/GenBank/DDBJ databases">
        <title>Genomic and physiological characterization of Planctopirus sp. isolated from fresh water lake.</title>
        <authorList>
            <person name="Subhash Y."/>
            <person name="Ramana C."/>
        </authorList>
    </citation>
    <scope>NUCLEOTIDE SEQUENCE [LARGE SCALE GENOMIC DNA]</scope>
    <source>
        <strain evidence="1 2">JC280</strain>
    </source>
</reference>
<gene>
    <name evidence="1" type="ORF">A6X21_08660</name>
</gene>
<dbReference type="Proteomes" id="UP000094828">
    <property type="component" value="Unassembled WGS sequence"/>
</dbReference>
<organism evidence="1 2">
    <name type="scientific">Planctopirus hydrillae</name>
    <dbReference type="NCBI Taxonomy" id="1841610"/>
    <lineage>
        <taxon>Bacteria</taxon>
        <taxon>Pseudomonadati</taxon>
        <taxon>Planctomycetota</taxon>
        <taxon>Planctomycetia</taxon>
        <taxon>Planctomycetales</taxon>
        <taxon>Planctomycetaceae</taxon>
        <taxon>Planctopirus</taxon>
    </lineage>
</organism>
<dbReference type="EMBL" id="LYDR01000128">
    <property type="protein sequence ID" value="ODA29510.1"/>
    <property type="molecule type" value="Genomic_DNA"/>
</dbReference>
<name>A0A1C3E8E6_9PLAN</name>
<comment type="caution">
    <text evidence="1">The sequence shown here is derived from an EMBL/GenBank/DDBJ whole genome shotgun (WGS) entry which is preliminary data.</text>
</comment>
<sequence length="133" mass="14331">MNQFNGIAIANTTTIVAANIATVAAAALGHRGSTRLDDSLLKMSKRSPHHKESFSTVNEPPCYLRSYRPSEVVVRQVQDVQPGQRNDSCCVSDPQVSVGMMPVGSWLNWLSGGRWQAFGAISAGFRLQPVCAG</sequence>
<keyword evidence="2" id="KW-1185">Reference proteome</keyword>
<evidence type="ECO:0000313" key="1">
    <source>
        <dbReference type="EMBL" id="ODA29510.1"/>
    </source>
</evidence>
<proteinExistence type="predicted"/>
<evidence type="ECO:0000313" key="2">
    <source>
        <dbReference type="Proteomes" id="UP000094828"/>
    </source>
</evidence>
<protein>
    <submittedName>
        <fullName evidence="1">Uncharacterized protein</fullName>
    </submittedName>
</protein>